<sequence>MIKLLIVDDEQLEREGMQTILQKNFPGLDIQQAKNGMMAVEMAKEYAPDLILMDIKMPVMNGLEAMEIINGEQPHIKFIMVTAYDTFSYMKAAIKLGVKDYILKPSKASEIVHTISKVLEQIEQERERHVENLHQKERWQKTQMLVETDVVTQLLFDHVHDVHVDMLMDMLEIPSSEEMFVMVLHLPGGGEKQYSAIRKKVLQSGWTGALYGRQLPIIVFRQPATTYRSQATALARELLSLAKDNEKEWFIGIGKVYHSMDQVRHSYQEAMLATVDTQGRKKYRFFEEIPLEPGKREQAMMDQKDLMEKIRLGKWDQVHARIMNSFTLLEKERTPLVYTQQRTLEVLWMISRTLSECGVETATPLFALQPMDYRQLREETERLLSGMKDSYTERFNRMESDTFQQIKQFIQDHSHQDISLDTLAQKVNLSPIYISKMFKEKQGVNYIDFLTECRMEKAKTLLGDMEKSIKEITFEVGYHDPNYFSKVFKKMTHYSPKEYRKTLLGQHA</sequence>
<name>A0ACD4CDZ1_9BACI</name>
<keyword evidence="2" id="KW-1185">Reference proteome</keyword>
<protein>
    <submittedName>
        <fullName evidence="1">Response regulator</fullName>
    </submittedName>
</protein>
<evidence type="ECO:0000313" key="1">
    <source>
        <dbReference type="EMBL" id="UXH46621.1"/>
    </source>
</evidence>
<dbReference type="EMBL" id="CP104558">
    <property type="protein sequence ID" value="UXH46621.1"/>
    <property type="molecule type" value="Genomic_DNA"/>
</dbReference>
<dbReference type="Proteomes" id="UP001064027">
    <property type="component" value="Chromosome"/>
</dbReference>
<evidence type="ECO:0000313" key="2">
    <source>
        <dbReference type="Proteomes" id="UP001064027"/>
    </source>
</evidence>
<gene>
    <name evidence="1" type="ORF">N5C46_11440</name>
</gene>
<reference evidence="1" key="1">
    <citation type="submission" date="2022-09" db="EMBL/GenBank/DDBJ databases">
        <title>Complete genome sequence of Rossellomorea vietnamensis strain RL-WG62, a newly isolated PGPR with the potential for plant salinity stress alleviation.</title>
        <authorList>
            <person name="Ren L."/>
            <person name="Wang G."/>
            <person name="Hu H."/>
        </authorList>
    </citation>
    <scope>NUCLEOTIDE SEQUENCE</scope>
    <source>
        <strain evidence="1">RL-WG62</strain>
    </source>
</reference>
<proteinExistence type="predicted"/>
<organism evidence="1 2">
    <name type="scientific">Rossellomorea vietnamensis</name>
    <dbReference type="NCBI Taxonomy" id="218284"/>
    <lineage>
        <taxon>Bacteria</taxon>
        <taxon>Bacillati</taxon>
        <taxon>Bacillota</taxon>
        <taxon>Bacilli</taxon>
        <taxon>Bacillales</taxon>
        <taxon>Bacillaceae</taxon>
        <taxon>Rossellomorea</taxon>
    </lineage>
</organism>
<accession>A0ACD4CDZ1</accession>